<evidence type="ECO:0000256" key="13">
    <source>
        <dbReference type="ARBA" id="ARBA00049250"/>
    </source>
</evidence>
<evidence type="ECO:0000313" key="17">
    <source>
        <dbReference type="Proteomes" id="UP000054342"/>
    </source>
</evidence>
<dbReference type="GO" id="GO:0031591">
    <property type="term" value="P:wybutosine biosynthetic process"/>
    <property type="evidence" value="ECO:0007669"/>
    <property type="project" value="TreeGrafter"/>
</dbReference>
<evidence type="ECO:0000256" key="5">
    <source>
        <dbReference type="ARBA" id="ARBA00012779"/>
    </source>
</evidence>
<evidence type="ECO:0000256" key="11">
    <source>
        <dbReference type="ARBA" id="ARBA00029750"/>
    </source>
</evidence>
<dbReference type="PANTHER" id="PTHR46529">
    <property type="entry name" value="TRNA WYBUTOSINE-SYNTHESIZING PROTEIN 4"/>
    <property type="match status" value="1"/>
</dbReference>
<evidence type="ECO:0000256" key="7">
    <source>
        <dbReference type="ARBA" id="ARBA00022603"/>
    </source>
</evidence>
<keyword evidence="17" id="KW-1185">Reference proteome</keyword>
<reference evidence="16 17" key="1">
    <citation type="submission" date="2015-01" db="EMBL/GenBank/DDBJ databases">
        <title>The Genome Sequence of Exophiala xenobiotica CBS118157.</title>
        <authorList>
            <consortium name="The Broad Institute Genomics Platform"/>
            <person name="Cuomo C."/>
            <person name="de Hoog S."/>
            <person name="Gorbushina A."/>
            <person name="Stielow B."/>
            <person name="Teixiera M."/>
            <person name="Abouelleil A."/>
            <person name="Chapman S.B."/>
            <person name="Priest M."/>
            <person name="Young S.K."/>
            <person name="Wortman J."/>
            <person name="Nusbaum C."/>
            <person name="Birren B."/>
        </authorList>
    </citation>
    <scope>NUCLEOTIDE SEQUENCE [LARGE SCALE GENOMIC DNA]</scope>
    <source>
        <strain evidence="16 17">CBS 118157</strain>
    </source>
</reference>
<evidence type="ECO:0000256" key="1">
    <source>
        <dbReference type="ARBA" id="ARBA00001806"/>
    </source>
</evidence>
<gene>
    <name evidence="16" type="ORF">PV05_11075</name>
</gene>
<evidence type="ECO:0000256" key="12">
    <source>
        <dbReference type="ARBA" id="ARBA00030847"/>
    </source>
</evidence>
<evidence type="ECO:0000256" key="8">
    <source>
        <dbReference type="ARBA" id="ARBA00022679"/>
    </source>
</evidence>
<dbReference type="Gene3D" id="2.120.10.80">
    <property type="entry name" value="Kelch-type beta propeller"/>
    <property type="match status" value="1"/>
</dbReference>
<dbReference type="GeneID" id="25332983"/>
<dbReference type="OrthoDB" id="47172at2759"/>
<sequence>MGVFVDHNNIMPDDGIKLERNAGLLMATNNATIAFKASTERLYLPEPHFYKLIAKQPIQTSPAIHRGYWLRMRAIEWVVRQFLEKPSGQKKVIVNLGCGYDPLPFQWLAREKPLCSNTKFIDVDYEPLMETKREIIFNQPDMRGLLHCVVPNPIERESAVIVDSQEYSALGCDLRNLRKLGKLLRSVVDLEDSMILCIAEDSTCYMRMEAANALISWTSGLSADVTFCILEPRSPDQPDNAFTSKMTSYYAKQGTPLRSVFEYCGQHTYTQRFREAGFTQVEYQNLWQLWADSRFLSPSQRMALDHIEPFDAWEEFALYGSHHCLVVAHTQMEPVLPQRLMSRRNSDASDDSDMSARTSSPNNPESHLTVFRYYEAPGNLCERHHGSTYPIPGQDAIAVYGGQGPTACRATSAVCRPRYLRDETPTVLPAEVGARCCHVCTAMNNGDNILVGGRALPSQPLRDCWLQKGNTWHRIHDLPEPRYRCRVVPVTLPDNVFGAVCLGGKTGPTKVATDILLWQPSKGWSVLRALKSQPVPRFGPNFIRLGFNHGLFFGGMRQDGVICQDFWRWRLVIRDNVVMGISFRPSHALDASAGAYPWFSRFGASYGFVQDNLLIIGGIAKGGGIPKTYEILSLTGSFSILHDEGKEFSLRVTSLEPLREPSCPRPFLIGHSTHRTQSGMFVIIGGGATCFHYGNYFNKGIWVLHDKEAGISADWVIVPTRPSILPGGRSDTSVNSGDHLPDGFLIKRALMDKTDDFETVLRRLRPIIIPRLNYGACTRLWTLDYLKGKMGPKRSPQPEGRVLQDNPDHTVELENIKSSLHRHLERVDVISSDFYPQSLTTTTSTLPAPSLMQDMPTIAPDFQLPTQMTCLKSHIHSTLLHLSNGISTFPRYHVTGTVLFQARGVKKLVLFPPSDLNELGYPAGATISNMRVFSNTGSSQKYSLHPPPRTGPHLAMLKAGEALIIPPFWSYAHVPHFERSKSAGQALDSVNGHANHDGIATRRFSHAGSDISASSLSSASEFASDSPSYKGPTDSGQDRNEPERVSHLDVAVSVSYRNLDASEYVVRTSPASDIDLAAYEDGRRDIDRILGRFTCSRHQANIDKTNDSKTNGRAGPVTILDGLPKDVTKAMLERLGKELLMKAESL</sequence>
<dbReference type="Pfam" id="PF13418">
    <property type="entry name" value="Beta-prop_TYW4"/>
    <property type="match status" value="1"/>
</dbReference>
<dbReference type="SUPFAM" id="SSF53335">
    <property type="entry name" value="S-adenosyl-L-methionine-dependent methyltransferases"/>
    <property type="match status" value="1"/>
</dbReference>
<dbReference type="GO" id="GO:0030488">
    <property type="term" value="P:tRNA methylation"/>
    <property type="evidence" value="ECO:0007669"/>
    <property type="project" value="TreeGrafter"/>
</dbReference>
<dbReference type="EC" id="2.1.1.290" evidence="5"/>
<dbReference type="EMBL" id="KN847323">
    <property type="protein sequence ID" value="KIW49395.1"/>
    <property type="molecule type" value="Genomic_DNA"/>
</dbReference>
<dbReference type="HOGENOM" id="CLU_002761_1_0_1"/>
<feature type="region of interest" description="Disordered" evidence="14">
    <location>
        <begin position="342"/>
        <end position="366"/>
    </location>
</feature>
<evidence type="ECO:0000256" key="9">
    <source>
        <dbReference type="ARBA" id="ARBA00022691"/>
    </source>
</evidence>
<keyword evidence="8" id="KW-0808">Transferase</keyword>
<keyword evidence="10" id="KW-0819">tRNA processing</keyword>
<dbReference type="STRING" id="348802.A0A0D2E3R0"/>
<dbReference type="InterPro" id="IPR041667">
    <property type="entry name" value="Cupin_8"/>
</dbReference>
<comment type="pathway">
    <text evidence="2">tRNA modification; wybutosine-tRNA(Phe) biosynthesis.</text>
</comment>
<dbReference type="RefSeq" id="XP_013309979.1">
    <property type="nucleotide sequence ID" value="XM_013454525.1"/>
</dbReference>
<dbReference type="InterPro" id="IPR015915">
    <property type="entry name" value="Kelch-typ_b-propeller"/>
</dbReference>
<dbReference type="SUPFAM" id="SSF51197">
    <property type="entry name" value="Clavaminate synthase-like"/>
    <property type="match status" value="1"/>
</dbReference>
<feature type="compositionally biased region" description="Basic and acidic residues" evidence="14">
    <location>
        <begin position="1036"/>
        <end position="1045"/>
    </location>
</feature>
<comment type="similarity">
    <text evidence="3">Belongs to the methyltransferase superfamily. LCMT family.</text>
</comment>
<proteinExistence type="inferred from homology"/>
<feature type="domain" description="Cupin-like" evidence="15">
    <location>
        <begin position="758"/>
        <end position="971"/>
    </location>
</feature>
<dbReference type="UniPathway" id="UPA00375"/>
<dbReference type="Gene3D" id="3.40.50.150">
    <property type="entry name" value="Vaccinia Virus protein VP39"/>
    <property type="match status" value="1"/>
</dbReference>
<evidence type="ECO:0000256" key="2">
    <source>
        <dbReference type="ARBA" id="ARBA00004797"/>
    </source>
</evidence>
<comment type="catalytic activity">
    <reaction evidence="13">
        <text>7-[(3S)-(3-amino-3-methoxycarbonyl)propyl]wyosine(37) in tRNA(Phe) + S-adenosyl-L-methionine + CO2 = wybutosine(37) in tRNA(Phe) + S-adenosyl-L-homocysteine + 2 H(+)</text>
        <dbReference type="Rhea" id="RHEA:37119"/>
        <dbReference type="Rhea" id="RHEA-COMP:11844"/>
        <dbReference type="Rhea" id="RHEA-COMP:11847"/>
        <dbReference type="ChEBI" id="CHEBI:15378"/>
        <dbReference type="ChEBI" id="CHEBI:16526"/>
        <dbReference type="ChEBI" id="CHEBI:57856"/>
        <dbReference type="ChEBI" id="CHEBI:59789"/>
        <dbReference type="ChEBI" id="CHEBI:73544"/>
        <dbReference type="ChEBI" id="CHEBI:74275"/>
        <dbReference type="EC" id="2.3.1.231"/>
    </reaction>
</comment>
<organism evidence="16 17">
    <name type="scientific">Exophiala xenobiotica</name>
    <dbReference type="NCBI Taxonomy" id="348802"/>
    <lineage>
        <taxon>Eukaryota</taxon>
        <taxon>Fungi</taxon>
        <taxon>Dikarya</taxon>
        <taxon>Ascomycota</taxon>
        <taxon>Pezizomycotina</taxon>
        <taxon>Eurotiomycetes</taxon>
        <taxon>Chaetothyriomycetidae</taxon>
        <taxon>Chaetothyriales</taxon>
        <taxon>Herpotrichiellaceae</taxon>
        <taxon>Exophiala</taxon>
    </lineage>
</organism>
<evidence type="ECO:0000256" key="6">
    <source>
        <dbReference type="ARBA" id="ARBA00018045"/>
    </source>
</evidence>
<dbReference type="Pfam" id="PF04072">
    <property type="entry name" value="LCM"/>
    <property type="match status" value="1"/>
</dbReference>
<evidence type="ECO:0000256" key="14">
    <source>
        <dbReference type="SAM" id="MobiDB-lite"/>
    </source>
</evidence>
<evidence type="ECO:0000259" key="15">
    <source>
        <dbReference type="Pfam" id="PF13621"/>
    </source>
</evidence>
<dbReference type="InterPro" id="IPR007213">
    <property type="entry name" value="Ppm1/Ppm2/Tcmp"/>
</dbReference>
<name>A0A0D2E3R0_9EURO</name>
<evidence type="ECO:0000256" key="4">
    <source>
        <dbReference type="ARBA" id="ARBA00012155"/>
    </source>
</evidence>
<dbReference type="Gene3D" id="2.60.120.650">
    <property type="entry name" value="Cupin"/>
    <property type="match status" value="1"/>
</dbReference>
<comment type="catalytic activity">
    <reaction evidence="1">
        <text>7-[(3S)-3-amino-3-carboxypropyl]wyosine(37) in tRNA(Phe) + S-adenosyl-L-methionine = 7-[(3S)-(3-amino-3-methoxycarbonyl)propyl]wyosine(37) in tRNA(Phe) + S-adenosyl-L-homocysteine</text>
        <dbReference type="Rhea" id="RHEA:36903"/>
        <dbReference type="Rhea" id="RHEA-COMP:10379"/>
        <dbReference type="Rhea" id="RHEA-COMP:11844"/>
        <dbReference type="ChEBI" id="CHEBI:57856"/>
        <dbReference type="ChEBI" id="CHEBI:59789"/>
        <dbReference type="ChEBI" id="CHEBI:73543"/>
        <dbReference type="ChEBI" id="CHEBI:74275"/>
        <dbReference type="EC" id="2.1.1.290"/>
    </reaction>
</comment>
<dbReference type="Pfam" id="PF13621">
    <property type="entry name" value="Cupin_8"/>
    <property type="match status" value="1"/>
</dbReference>
<dbReference type="SUPFAM" id="SSF117281">
    <property type="entry name" value="Kelch motif"/>
    <property type="match status" value="1"/>
</dbReference>
<protein>
    <recommendedName>
        <fullName evidence="6">tRNA wybutosine-synthesizing protein 4</fullName>
        <ecNumber evidence="5">2.1.1.290</ecNumber>
        <ecNumber evidence="4">2.3.1.231</ecNumber>
    </recommendedName>
    <alternativeName>
        <fullName evidence="12">tRNA(Phe) (7-(3-amino-3-(methoxycarbonyl)propyl)wyosine(37)-N)-methoxycarbonyltransferase</fullName>
    </alternativeName>
    <alternativeName>
        <fullName evidence="11">tRNA(Phe) (7-(3-amino-3-carboxypropyl)wyosine(37)-O)-methyltransferase</fullName>
    </alternativeName>
</protein>
<dbReference type="AlphaFoldDB" id="A0A0D2E3R0"/>
<evidence type="ECO:0000313" key="16">
    <source>
        <dbReference type="EMBL" id="KIW49395.1"/>
    </source>
</evidence>
<dbReference type="EC" id="2.3.1.231" evidence="4"/>
<dbReference type="GO" id="GO:0008175">
    <property type="term" value="F:tRNA methyltransferase activity"/>
    <property type="evidence" value="ECO:0007669"/>
    <property type="project" value="TreeGrafter"/>
</dbReference>
<keyword evidence="7" id="KW-0489">Methyltransferase</keyword>
<accession>A0A0D2E3R0</accession>
<feature type="region of interest" description="Disordered" evidence="14">
    <location>
        <begin position="1021"/>
        <end position="1045"/>
    </location>
</feature>
<dbReference type="Proteomes" id="UP000054342">
    <property type="component" value="Unassembled WGS sequence"/>
</dbReference>
<keyword evidence="9" id="KW-0949">S-adenosyl-L-methionine</keyword>
<evidence type="ECO:0000256" key="3">
    <source>
        <dbReference type="ARBA" id="ARBA00010703"/>
    </source>
</evidence>
<dbReference type="InterPro" id="IPR029063">
    <property type="entry name" value="SAM-dependent_MTases_sf"/>
</dbReference>
<evidence type="ECO:0000256" key="10">
    <source>
        <dbReference type="ARBA" id="ARBA00022694"/>
    </source>
</evidence>
<dbReference type="PANTHER" id="PTHR46529:SF1">
    <property type="entry name" value="TRNA WYBUTOSINE-SYNTHESIZING PROTEIN 4"/>
    <property type="match status" value="1"/>
</dbReference>